<reference evidence="1 2" key="1">
    <citation type="submission" date="2014-02" db="EMBL/GenBank/DDBJ databases">
        <title>The genome sequence of Colletotrichum simmondsii CBS122122.</title>
        <authorList>
            <person name="Baroncelli R."/>
            <person name="Thon M.R."/>
        </authorList>
    </citation>
    <scope>NUCLEOTIDE SEQUENCE [LARGE SCALE GENOMIC DNA]</scope>
    <source>
        <strain evidence="1 2">CBS122122</strain>
    </source>
</reference>
<comment type="caution">
    <text evidence="1">The sequence shown here is derived from an EMBL/GenBank/DDBJ whole genome shotgun (WGS) entry which is preliminary data.</text>
</comment>
<evidence type="ECO:0000313" key="2">
    <source>
        <dbReference type="Proteomes" id="UP000070328"/>
    </source>
</evidence>
<dbReference type="EMBL" id="JFBX01000672">
    <property type="protein sequence ID" value="KXH31385.1"/>
    <property type="molecule type" value="Genomic_DNA"/>
</dbReference>
<evidence type="ECO:0000313" key="1">
    <source>
        <dbReference type="EMBL" id="KXH31385.1"/>
    </source>
</evidence>
<proteinExistence type="predicted"/>
<name>A0A135S633_9PEZI</name>
<keyword evidence="2" id="KW-1185">Reference proteome</keyword>
<dbReference type="Proteomes" id="UP000070328">
    <property type="component" value="Unassembled WGS sequence"/>
</dbReference>
<dbReference type="AlphaFoldDB" id="A0A135S633"/>
<organism evidence="1 2">
    <name type="scientific">Colletotrichum simmondsii</name>
    <dbReference type="NCBI Taxonomy" id="703756"/>
    <lineage>
        <taxon>Eukaryota</taxon>
        <taxon>Fungi</taxon>
        <taxon>Dikarya</taxon>
        <taxon>Ascomycota</taxon>
        <taxon>Pezizomycotina</taxon>
        <taxon>Sordariomycetes</taxon>
        <taxon>Hypocreomycetidae</taxon>
        <taxon>Glomerellales</taxon>
        <taxon>Glomerellaceae</taxon>
        <taxon>Colletotrichum</taxon>
        <taxon>Colletotrichum acutatum species complex</taxon>
    </lineage>
</organism>
<sequence>MVSATSSCFHDDCYTTEFRATEGYGEREGEERDKKFTAVVSLRGWSAAAHTLSVNHNQSGMFASNPLSLDLSHESYSYLLRAQKAPSNGFMGPMSLAVGVDDVGPLAPSPTPRPPAAAPKSNKSRLPYCPSVASVLFVCPSASSRASPSAPRTSLDVSFPSVLLRVIFHADESSTTVYESSLLRRNCVHYAAASNALHGLLSLAWPGLASLRLFAR</sequence>
<gene>
    <name evidence="1" type="ORF">CSIM01_04004</name>
</gene>
<accession>A0A135S633</accession>
<protein>
    <submittedName>
        <fullName evidence="1">Uncharacterized protein</fullName>
    </submittedName>
</protein>